<dbReference type="Pfam" id="PF00487">
    <property type="entry name" value="FA_desaturase"/>
    <property type="match status" value="1"/>
</dbReference>
<dbReference type="PANTHER" id="PTHR19353">
    <property type="entry name" value="FATTY ACID DESATURASE 2"/>
    <property type="match status" value="1"/>
</dbReference>
<dbReference type="GO" id="GO:0016717">
    <property type="term" value="F:oxidoreductase activity, acting on paired donors, with oxidation of a pair of donors resulting in the reduction of molecular oxygen to two molecules of water"/>
    <property type="evidence" value="ECO:0007669"/>
    <property type="project" value="TreeGrafter"/>
</dbReference>
<evidence type="ECO:0000256" key="1">
    <source>
        <dbReference type="SAM" id="Phobius"/>
    </source>
</evidence>
<proteinExistence type="predicted"/>
<dbReference type="GO" id="GO:0008610">
    <property type="term" value="P:lipid biosynthetic process"/>
    <property type="evidence" value="ECO:0007669"/>
    <property type="project" value="UniProtKB-ARBA"/>
</dbReference>
<feature type="domain" description="Fatty acid desaturase" evidence="2">
    <location>
        <begin position="75"/>
        <end position="331"/>
    </location>
</feature>
<keyword evidence="4" id="KW-1185">Reference proteome</keyword>
<evidence type="ECO:0000313" key="4">
    <source>
        <dbReference type="Proteomes" id="UP000501379"/>
    </source>
</evidence>
<dbReference type="Proteomes" id="UP000501379">
    <property type="component" value="Chromosome"/>
</dbReference>
<dbReference type="KEGG" id="pcam:HNE05_09640"/>
<feature type="transmembrane region" description="Helical" evidence="1">
    <location>
        <begin position="156"/>
        <end position="174"/>
    </location>
</feature>
<sequence>MSASLALPPHQDQHLVDDLETALLAAGSQRQNLDRKNVPSELLGRANNTRLVWFTLVDWAWIAAFWVGMTYAPTWTYPLWVVLIAGRIHSFGVILHDAAHQSIKRKSWQIRIVEIFAGYPMASTLNAMRYHHIRHHRDSGMAADPYFKPKVAGRPLIFFLIWLRHILLVPLWMIRGPYGLLAYLIPGMRNSYARVFLQDKSGEDLTHLRELIDCCKAELGQVVVHAGLFTFAYFRPEEALFYYFIPAIVAALFAGHRVLVEHNYTPVTDRRMETIMRTTVDHNMNWLGRIFLAPRNIGFHIAHHLHPQVALENLPKLRQWYLHNHPEVYPNQRTGNGL</sequence>
<accession>A0A6M8FI13</accession>
<dbReference type="InterPro" id="IPR005804">
    <property type="entry name" value="FA_desaturase_dom"/>
</dbReference>
<keyword evidence="1" id="KW-0812">Transmembrane</keyword>
<dbReference type="PANTHER" id="PTHR19353:SF19">
    <property type="entry name" value="DELTA(5) FATTY ACID DESATURASE C-RELATED"/>
    <property type="match status" value="1"/>
</dbReference>
<keyword evidence="1" id="KW-1133">Transmembrane helix</keyword>
<dbReference type="AlphaFoldDB" id="A0A6M8FI13"/>
<feature type="transmembrane region" description="Helical" evidence="1">
    <location>
        <begin position="240"/>
        <end position="260"/>
    </location>
</feature>
<keyword evidence="1" id="KW-0472">Membrane</keyword>
<dbReference type="EMBL" id="CP053697">
    <property type="protein sequence ID" value="QKE63609.1"/>
    <property type="molecule type" value="Genomic_DNA"/>
</dbReference>
<evidence type="ECO:0000313" key="3">
    <source>
        <dbReference type="EMBL" id="QKE63609.1"/>
    </source>
</evidence>
<gene>
    <name evidence="3" type="ORF">HNE05_09640</name>
</gene>
<reference evidence="3" key="1">
    <citation type="submission" date="2020-07" db="EMBL/GenBank/DDBJ databases">
        <title>Nitrate ammonifying Pseudomonas campi sp. nov. isolated from German agricultural grassland.</title>
        <authorList>
            <person name="Timsy T."/>
            <person name="Ulrich A."/>
            <person name="Spanner T."/>
            <person name="Foesel B."/>
            <person name="Kolb S."/>
            <person name="Horn M.A."/>
            <person name="Behrendt U."/>
        </authorList>
    </citation>
    <scope>NUCLEOTIDE SEQUENCE</scope>
    <source>
        <strain evidence="3">S1-A32-2</strain>
    </source>
</reference>
<evidence type="ECO:0000259" key="2">
    <source>
        <dbReference type="Pfam" id="PF00487"/>
    </source>
</evidence>
<dbReference type="GO" id="GO:0016020">
    <property type="term" value="C:membrane"/>
    <property type="evidence" value="ECO:0007669"/>
    <property type="project" value="TreeGrafter"/>
</dbReference>
<dbReference type="InterPro" id="IPR012171">
    <property type="entry name" value="Fatty_acid_desaturase"/>
</dbReference>
<dbReference type="RefSeq" id="WP_173207412.1">
    <property type="nucleotide sequence ID" value="NZ_CP053697.2"/>
</dbReference>
<organism evidence="3 4">
    <name type="scientific">Aquipseudomonas campi</name>
    <dbReference type="NCBI Taxonomy" id="2731681"/>
    <lineage>
        <taxon>Bacteria</taxon>
        <taxon>Pseudomonadati</taxon>
        <taxon>Pseudomonadota</taxon>
        <taxon>Gammaproteobacteria</taxon>
        <taxon>Pseudomonadales</taxon>
        <taxon>Pseudomonadaceae</taxon>
        <taxon>Aquipseudomonas</taxon>
    </lineage>
</organism>
<name>A0A6M8FI13_9GAMM</name>
<protein>
    <submittedName>
        <fullName evidence="3">Fatty acid desaturase</fullName>
    </submittedName>
</protein>